<protein>
    <submittedName>
        <fullName evidence="1">Uncharacterized protein</fullName>
    </submittedName>
</protein>
<evidence type="ECO:0000313" key="2">
    <source>
        <dbReference type="Proteomes" id="UP001203687"/>
    </source>
</evidence>
<sequence>MSENTMPAIKNNMYDFMLNKGVRAKKNNTSPKPIIESIGLTMLLFFKEKYSTNPNIFTKTNPIFFKHIM</sequence>
<proteinExistence type="predicted"/>
<comment type="caution">
    <text evidence="1">The sequence shown here is derived from an EMBL/GenBank/DDBJ whole genome shotgun (WGS) entry which is preliminary data.</text>
</comment>
<reference evidence="1" key="1">
    <citation type="submission" date="2022-04" db="EMBL/GenBank/DDBJ databases">
        <authorList>
            <person name="Ren T."/>
        </authorList>
    </citation>
    <scope>NUCLEOTIDE SEQUENCE</scope>
    <source>
        <strain evidence="1">F63249</strain>
    </source>
</reference>
<dbReference type="EMBL" id="JALPQF010000024">
    <property type="protein sequence ID" value="MCK8482222.1"/>
    <property type="molecule type" value="Genomic_DNA"/>
</dbReference>
<organism evidence="1 2">
    <name type="scientific">Psychroserpens algicola</name>
    <dbReference type="NCBI Taxonomy" id="1719034"/>
    <lineage>
        <taxon>Bacteria</taxon>
        <taxon>Pseudomonadati</taxon>
        <taxon>Bacteroidota</taxon>
        <taxon>Flavobacteriia</taxon>
        <taxon>Flavobacteriales</taxon>
        <taxon>Flavobacteriaceae</taxon>
        <taxon>Psychroserpens</taxon>
    </lineage>
</organism>
<keyword evidence="2" id="KW-1185">Reference proteome</keyword>
<evidence type="ECO:0000313" key="1">
    <source>
        <dbReference type="EMBL" id="MCK8482222.1"/>
    </source>
</evidence>
<accession>A0ABT0HCX9</accession>
<gene>
    <name evidence="1" type="ORF">MUY34_16445</name>
</gene>
<dbReference type="Proteomes" id="UP001203687">
    <property type="component" value="Unassembled WGS sequence"/>
</dbReference>
<name>A0ABT0HCX9_9FLAO</name>